<dbReference type="PANTHER" id="PTHR16092">
    <property type="entry name" value="SEC3/SYNTAXIN-RELATED"/>
    <property type="match status" value="1"/>
</dbReference>
<dbReference type="GO" id="GO:0005886">
    <property type="term" value="C:plasma membrane"/>
    <property type="evidence" value="ECO:0007669"/>
    <property type="project" value="TreeGrafter"/>
</dbReference>
<dbReference type="PANTHER" id="PTHR16092:SF14">
    <property type="entry name" value="EXOCYST COMPLEX COMPONENT 1 ISOFORM X1"/>
    <property type="match status" value="1"/>
</dbReference>
<feature type="compositionally biased region" description="Polar residues" evidence="5">
    <location>
        <begin position="251"/>
        <end position="282"/>
    </location>
</feature>
<evidence type="ECO:0000256" key="2">
    <source>
        <dbReference type="ARBA" id="ARBA00022448"/>
    </source>
</evidence>
<feature type="compositionally biased region" description="Basic and acidic residues" evidence="5">
    <location>
        <begin position="435"/>
        <end position="464"/>
    </location>
</feature>
<accession>A0AA35NSC7</accession>
<evidence type="ECO:0000256" key="1">
    <source>
        <dbReference type="ARBA" id="ARBA00006518"/>
    </source>
</evidence>
<evidence type="ECO:0000256" key="3">
    <source>
        <dbReference type="ARBA" id="ARBA00022483"/>
    </source>
</evidence>
<reference evidence="7" key="1">
    <citation type="submission" date="2022-10" db="EMBL/GenBank/DDBJ databases">
        <authorList>
            <person name="Byrne P K."/>
        </authorList>
    </citation>
    <scope>NUCLEOTIDE SEQUENCE</scope>
    <source>
        <strain evidence="7">IFO1802</strain>
    </source>
</reference>
<feature type="region of interest" description="Disordered" evidence="5">
    <location>
        <begin position="435"/>
        <end position="468"/>
    </location>
</feature>
<comment type="similarity">
    <text evidence="1">Belongs to the SEC3 family.</text>
</comment>
<dbReference type="Proteomes" id="UP001162087">
    <property type="component" value="Chromosome 5"/>
</dbReference>
<dbReference type="GeneID" id="80923526"/>
<dbReference type="GO" id="GO:0005546">
    <property type="term" value="F:phosphatidylinositol-4,5-bisphosphate binding"/>
    <property type="evidence" value="ECO:0007669"/>
    <property type="project" value="TreeGrafter"/>
</dbReference>
<dbReference type="CDD" id="cd13315">
    <property type="entry name" value="PH_Sec3"/>
    <property type="match status" value="1"/>
</dbReference>
<evidence type="ECO:0000256" key="4">
    <source>
        <dbReference type="ARBA" id="ARBA00023054"/>
    </source>
</evidence>
<evidence type="ECO:0000313" key="8">
    <source>
        <dbReference type="Proteomes" id="UP001162087"/>
    </source>
</evidence>
<keyword evidence="8" id="KW-1185">Reference proteome</keyword>
<keyword evidence="2" id="KW-0813">Transport</keyword>
<keyword evidence="4" id="KW-0175">Coiled coil</keyword>
<feature type="region of interest" description="Disordered" evidence="5">
    <location>
        <begin position="251"/>
        <end position="289"/>
    </location>
</feature>
<dbReference type="Gene3D" id="2.30.29.90">
    <property type="match status" value="1"/>
</dbReference>
<dbReference type="RefSeq" id="XP_056087226.1">
    <property type="nucleotide sequence ID" value="XM_056227401.1"/>
</dbReference>
<keyword evidence="3" id="KW-0268">Exocytosis</keyword>
<evidence type="ECO:0000313" key="7">
    <source>
        <dbReference type="EMBL" id="CAI4060019.1"/>
    </source>
</evidence>
<proteinExistence type="inferred from homology"/>
<dbReference type="SMART" id="SM01313">
    <property type="entry name" value="Sec3-PIP2_bind"/>
    <property type="match status" value="1"/>
</dbReference>
<dbReference type="Pfam" id="PF09763">
    <property type="entry name" value="Sec3_CC"/>
    <property type="match status" value="1"/>
</dbReference>
<organism evidence="7 8">
    <name type="scientific">Saccharomyces kudriavzevii (strain ATCC MYA-4449 / AS 2.2408 / CBS 8840 / NBRC 1802 / NCYC 2889)</name>
    <name type="common">Yeast</name>
    <dbReference type="NCBI Taxonomy" id="226230"/>
    <lineage>
        <taxon>Eukaryota</taxon>
        <taxon>Fungi</taxon>
        <taxon>Dikarya</taxon>
        <taxon>Ascomycota</taxon>
        <taxon>Saccharomycotina</taxon>
        <taxon>Saccharomycetes</taxon>
        <taxon>Saccharomycetales</taxon>
        <taxon>Saccharomycetaceae</taxon>
        <taxon>Saccharomyces</taxon>
    </lineage>
</organism>
<dbReference type="GO" id="GO:0000145">
    <property type="term" value="C:exocyst"/>
    <property type="evidence" value="ECO:0007669"/>
    <property type="project" value="InterPro"/>
</dbReference>
<dbReference type="FunFam" id="2.30.29.90:FF:000007">
    <property type="entry name" value="Exocyst complex component SEC3"/>
    <property type="match status" value="1"/>
</dbReference>
<dbReference type="GO" id="GO:0006893">
    <property type="term" value="P:Golgi to plasma membrane transport"/>
    <property type="evidence" value="ECO:0007669"/>
    <property type="project" value="TreeGrafter"/>
</dbReference>
<dbReference type="Pfam" id="PF20654">
    <property type="entry name" value="Sec3_C-term"/>
    <property type="match status" value="1"/>
</dbReference>
<dbReference type="InterPro" id="IPR019160">
    <property type="entry name" value="Sec3_CC"/>
</dbReference>
<dbReference type="InterPro" id="IPR028258">
    <property type="entry name" value="Sec3-PIP2_bind"/>
</dbReference>
<dbReference type="InterPro" id="IPR048628">
    <property type="entry name" value="Sec3_C"/>
</dbReference>
<feature type="region of interest" description="Disordered" evidence="5">
    <location>
        <begin position="1"/>
        <end position="74"/>
    </location>
</feature>
<feature type="compositionally biased region" description="Polar residues" evidence="5">
    <location>
        <begin position="31"/>
        <end position="47"/>
    </location>
</feature>
<dbReference type="Pfam" id="PF15277">
    <property type="entry name" value="Sec3-PIP2_bind"/>
    <property type="match status" value="1"/>
</dbReference>
<evidence type="ECO:0000256" key="5">
    <source>
        <dbReference type="SAM" id="MobiDB-lite"/>
    </source>
</evidence>
<name>A0AA35NSC7_SACK1</name>
<protein>
    <recommendedName>
        <fullName evidence="6">Exocyst complex component Sec3 PIP2-binding N-terminal domain-containing protein</fullName>
    </recommendedName>
</protein>
<gene>
    <name evidence="7" type="primary">SKDI05G0780</name>
    <name evidence="7" type="ORF">SKDI_05G0780</name>
</gene>
<evidence type="ECO:0000259" key="6">
    <source>
        <dbReference type="SMART" id="SM01313"/>
    </source>
</evidence>
<dbReference type="EMBL" id="OX365900">
    <property type="protein sequence ID" value="CAI4060019.1"/>
    <property type="molecule type" value="Genomic_DNA"/>
</dbReference>
<dbReference type="GO" id="GO:0006887">
    <property type="term" value="P:exocytosis"/>
    <property type="evidence" value="ECO:0007669"/>
    <property type="project" value="UniProtKB-KW"/>
</dbReference>
<feature type="domain" description="Exocyst complex component Sec3 PIP2-binding N-terminal" evidence="6">
    <location>
        <begin position="132"/>
        <end position="220"/>
    </location>
</feature>
<sequence length="1338" mass="155150">MRSSKSPFKRKSHSRETSHDENSAIFHKRTISGSSAHHSRNVSQGAMASSAPPISGGNYSHKRNVSRASNSSQNSNFLAEQYERDRKAIINCCFSRPDHKTGEPPNNYITHVRIIEDSKFPSSKPSPDSKLENKKKRILILSAKPNNAKLIQIHKARENSDGSFQIGRTWKLSELVRVEKDLDISEGFTLTMGKNYYWETNSAKERTVFIKSLISLYIQTFEGHVPQLVNWDLSLFYLDERSYQRAVITNRPGSVSPIKSPTSNFAANTAQSMDSAPSSTSFDRARRSEVEGVIPVTTPTNVTYHPEIKSLNKAPYSSNSTLNEVNRRYELEQQQQQQEAEQRRLEERRKLQLQKENEIQKLEEEKRIKQEERKRQMELELERQRQIEKEEKERQMELESKRKLELERQRQYEEEQRLNKEREFLELQRRQREQEIAEGQRREEQERIAREEQEERNKKSKSDNESYAQEINGRVDNLLEDLNAVLGDETETTPALQNSAYIPERSIARTRDQSKKPLNIAKVEALDGSDLNDSISIDDEIVGLNTSNVSEEYQDEKNDLSFEKGDEVRYSKSFEDGAPHMYHEVSIIQEETPSDSQKLALPKENEDPSILINPKEETKKMENIDDEVLLEILTDINWTTEDDADSMIERIDMRLAETEYSFNQNLLSLQKIGPNLRPYEDKVNEECHRIIPTFSLFLMEMSNFSNDIENVESQDNGLQVESANKKLLWSTLDELLKTVSLDEISLNQLLECPIREKNLPWMENQLNLLLKAFQAIGSDENEVEYNLREISGLKQRLQFYEKVTKIFLDRIVEEMQKKFFNIHGQDISHDQMIRILTTLLIFSPLILFCKEISQKSYQVIVENWNVSIQPIYMELWTKKISQLESFNATCDKTNKSGLNQLLREWNTFRKERKMSDVIPVFKENFSHLTGCLQTMRQECIVYQNFVEVFFHISSKHNFEMYLEQFNNSDTPPILLDAVKEMQSDREAVVIETQLVSRIFQPIVTRLSSLFVELVKNEPTLAPALTLYLENEIKSLESSNHEFLLSAVTRMFTQIKQVWSDNVDEQALYFERISIATTNGEILPAIVDLPVDLKNSEDLVRSTKSLMKIKETDRSYESIELMSSSFRKLSIAATQSIAHKDGNSSINPSLSDSAALNNDYMQTISLLVNSNWLIEMLSMLNFNKDGIFDTPLQNVKKVFDIEKESYASFLLRDTMPKLTAFVYGVSNIIENTNNVNMTNPSRWAAYSRQNLENILLAYTSHEIETLVKRLHTHMANDFDYHQEDAINNVLCDKLWSCIQGQTVSLYLKLYTVIDKHYKGTNIRFTKNDVISAFEEYKSA</sequence>